<feature type="transmembrane region" description="Helical" evidence="1">
    <location>
        <begin position="88"/>
        <end position="110"/>
    </location>
</feature>
<dbReference type="RefSeq" id="WP_002461049.1">
    <property type="nucleotide sequence ID" value="NZ_AP021848.1"/>
</dbReference>
<name>A0A133Q7D9_STALU</name>
<feature type="transmembrane region" description="Helical" evidence="1">
    <location>
        <begin position="64"/>
        <end position="82"/>
    </location>
</feature>
<organism evidence="4 6">
    <name type="scientific">Staphylococcus lugdunensis</name>
    <dbReference type="NCBI Taxonomy" id="28035"/>
    <lineage>
        <taxon>Bacteria</taxon>
        <taxon>Bacillati</taxon>
        <taxon>Bacillota</taxon>
        <taxon>Bacilli</taxon>
        <taxon>Bacillales</taxon>
        <taxon>Staphylococcaceae</taxon>
        <taxon>Staphylococcus</taxon>
    </lineage>
</organism>
<dbReference type="Pfam" id="PF11345">
    <property type="entry name" value="DUF3147"/>
    <property type="match status" value="1"/>
</dbReference>
<evidence type="ECO:0000256" key="1">
    <source>
        <dbReference type="SAM" id="Phobius"/>
    </source>
</evidence>
<dbReference type="OMA" id="FNILATW"/>
<gene>
    <name evidence="4" type="ORF">EQ812_05445</name>
    <name evidence="3" type="ORF">FO454_03765</name>
    <name evidence="2" type="ORF">HMPREF3225_01051</name>
</gene>
<dbReference type="Proteomes" id="UP000070063">
    <property type="component" value="Unassembled WGS sequence"/>
</dbReference>
<protein>
    <submittedName>
        <fullName evidence="4">DUF3147 family protein</fullName>
    </submittedName>
</protein>
<dbReference type="STRING" id="28035.B6N84_12515"/>
<feature type="transmembrane region" description="Helical" evidence="1">
    <location>
        <begin position="7"/>
        <end position="27"/>
    </location>
</feature>
<keyword evidence="1" id="KW-0812">Transmembrane</keyword>
<evidence type="ECO:0000313" key="4">
    <source>
        <dbReference type="EMBL" id="TBW72425.1"/>
    </source>
</evidence>
<keyword evidence="1" id="KW-1133">Transmembrane helix</keyword>
<evidence type="ECO:0000313" key="6">
    <source>
        <dbReference type="Proteomes" id="UP000293637"/>
    </source>
</evidence>
<dbReference type="EMBL" id="SCHB01000003">
    <property type="protein sequence ID" value="TBW72425.1"/>
    <property type="molecule type" value="Genomic_DNA"/>
</dbReference>
<accession>A0A133Q7D9</accession>
<evidence type="ECO:0000313" key="5">
    <source>
        <dbReference type="Proteomes" id="UP000070063"/>
    </source>
</evidence>
<dbReference type="eggNOG" id="ENOG50331ZR">
    <property type="taxonomic scope" value="Bacteria"/>
</dbReference>
<reference evidence="2 5" key="1">
    <citation type="submission" date="2016-01" db="EMBL/GenBank/DDBJ databases">
        <authorList>
            <person name="Mitreva M."/>
            <person name="Pepin K.H."/>
            <person name="Mihindukulasuriya K.A."/>
            <person name="Fulton R."/>
            <person name="Fronick C."/>
            <person name="O'Laughlin M."/>
            <person name="Miner T."/>
            <person name="Herter B."/>
            <person name="Rosa B.A."/>
            <person name="Cordes M."/>
            <person name="Tomlinson C."/>
            <person name="Wollam A."/>
            <person name="Palsikar V.B."/>
            <person name="Mardis E.R."/>
            <person name="Wilson R.K."/>
        </authorList>
    </citation>
    <scope>NUCLEOTIDE SEQUENCE [LARGE SCALE GENOMIC DNA]</scope>
    <source>
        <strain evidence="2 5">MJR7738</strain>
    </source>
</reference>
<dbReference type="GeneID" id="58090747"/>
<evidence type="ECO:0000313" key="2">
    <source>
        <dbReference type="EMBL" id="KXA38768.1"/>
    </source>
</evidence>
<dbReference type="InterPro" id="IPR021493">
    <property type="entry name" value="DUF3147"/>
</dbReference>
<dbReference type="EMBL" id="CP041722">
    <property type="protein sequence ID" value="QEX38087.1"/>
    <property type="molecule type" value="Genomic_DNA"/>
</dbReference>
<reference evidence="3 7" key="3">
    <citation type="submission" date="2019-07" db="EMBL/GenBank/DDBJ databases">
        <title>Comparative genome analysis of staphylococcus lugdunensis shows clonal complex-dependent diversity of the putative virulence factor, ess/type vii locus.</title>
        <authorList>
            <person name="Lebeurre J."/>
            <person name="Dahyot S."/>
            <person name="Diene S."/>
            <person name="Paulay A."/>
            <person name="Aubourg M."/>
            <person name="Argemi X."/>
            <person name="Giard J.-C."/>
            <person name="Tournier I."/>
            <person name="Francois P."/>
            <person name="Pestel-Caron M."/>
        </authorList>
    </citation>
    <scope>NUCLEOTIDE SEQUENCE [LARGE SCALE GENOMIC DNA]</scope>
    <source>
        <strain evidence="3 7">SL13</strain>
    </source>
</reference>
<keyword evidence="7" id="KW-1185">Reference proteome</keyword>
<keyword evidence="1" id="KW-0472">Membrane</keyword>
<evidence type="ECO:0000313" key="7">
    <source>
        <dbReference type="Proteomes" id="UP000325462"/>
    </source>
</evidence>
<proteinExistence type="predicted"/>
<reference evidence="4 6" key="2">
    <citation type="journal article" date="2019" name="Sci. Transl. Med.">
        <title>Quorum sensing between bacterial species on the skin protects against epidermal injury in atopic dermatitis.</title>
        <authorList>
            <person name="Williams M.R."/>
        </authorList>
    </citation>
    <scope>NUCLEOTIDE SEQUENCE [LARGE SCALE GENOMIC DNA]</scope>
    <source>
        <strain evidence="4 6">E7</strain>
    </source>
</reference>
<feature type="transmembrane region" description="Helical" evidence="1">
    <location>
        <begin position="33"/>
        <end position="52"/>
    </location>
</feature>
<dbReference type="AlphaFoldDB" id="A0A133Q7D9"/>
<evidence type="ECO:0000313" key="3">
    <source>
        <dbReference type="EMBL" id="QEX38087.1"/>
    </source>
</evidence>
<dbReference type="EMBL" id="LRQI01000039">
    <property type="protein sequence ID" value="KXA38768.1"/>
    <property type="molecule type" value="Genomic_DNA"/>
</dbReference>
<dbReference type="Proteomes" id="UP000293637">
    <property type="component" value="Unassembled WGS sequence"/>
</dbReference>
<dbReference type="Proteomes" id="UP000325462">
    <property type="component" value="Chromosome"/>
</dbReference>
<sequence length="131" mass="14702">MKLAVIKFLVGGTAVLLSYIVSVVLPWKEFGGIFATLPAVFLVSLFITGMQFGDEVAMHVSRGAIFGMTGVLCSIIATWAMLNYTHQWLLSVIIGFIVWFVSAFLIFELVEFIARKRRERHGWKTKGSNDR</sequence>